<dbReference type="Proteomes" id="UP000287394">
    <property type="component" value="Chromosome"/>
</dbReference>
<evidence type="ECO:0000256" key="6">
    <source>
        <dbReference type="ARBA" id="ARBA00022692"/>
    </source>
</evidence>
<proteinExistence type="predicted"/>
<protein>
    <recommendedName>
        <fullName evidence="10">Autoinducer 2 import system permease protein LsrC</fullName>
    </recommendedName>
</protein>
<dbReference type="GO" id="GO:0022857">
    <property type="term" value="F:transmembrane transporter activity"/>
    <property type="evidence" value="ECO:0007669"/>
    <property type="project" value="InterPro"/>
</dbReference>
<dbReference type="Pfam" id="PF02653">
    <property type="entry name" value="BPD_transp_2"/>
    <property type="match status" value="1"/>
</dbReference>
<dbReference type="InterPro" id="IPR001851">
    <property type="entry name" value="ABC_transp_permease"/>
</dbReference>
<evidence type="ECO:0000256" key="9">
    <source>
        <dbReference type="ARBA" id="ARBA00025439"/>
    </source>
</evidence>
<comment type="subcellular location">
    <subcellularLocation>
        <location evidence="1">Cell membrane</location>
        <topology evidence="1">Multi-pass membrane protein</topology>
    </subcellularLocation>
</comment>
<comment type="function">
    <text evidence="9">Part of the ABC transporter complex LsrABCD involved in autoinducer 2 (AI-2) import. Probably responsible for the translocation of the substrate across the membrane.</text>
</comment>
<evidence type="ECO:0000256" key="4">
    <source>
        <dbReference type="ARBA" id="ARBA00022475"/>
    </source>
</evidence>
<keyword evidence="7" id="KW-1133">Transmembrane helix</keyword>
<keyword evidence="3" id="KW-0813">Transport</keyword>
<accession>A0A402D482</accession>
<evidence type="ECO:0000313" key="11">
    <source>
        <dbReference type="EMBL" id="BDI31196.1"/>
    </source>
</evidence>
<evidence type="ECO:0000256" key="5">
    <source>
        <dbReference type="ARBA" id="ARBA00022519"/>
    </source>
</evidence>
<evidence type="ECO:0000313" key="12">
    <source>
        <dbReference type="Proteomes" id="UP000287394"/>
    </source>
</evidence>
<dbReference type="CDD" id="cd06579">
    <property type="entry name" value="TM_PBP1_transp_AraH_like"/>
    <property type="match status" value="1"/>
</dbReference>
<dbReference type="EMBL" id="AP025739">
    <property type="protein sequence ID" value="BDI31196.1"/>
    <property type="molecule type" value="Genomic_DNA"/>
</dbReference>
<dbReference type="PANTHER" id="PTHR32196:SF29">
    <property type="entry name" value="AUTOINDUCER 2 IMPORT SYSTEM PERMEASE PROTEIN LSRC"/>
    <property type="match status" value="1"/>
</dbReference>
<evidence type="ECO:0000256" key="3">
    <source>
        <dbReference type="ARBA" id="ARBA00022448"/>
    </source>
</evidence>
<dbReference type="AlphaFoldDB" id="A0A402D482"/>
<dbReference type="GO" id="GO:0005886">
    <property type="term" value="C:plasma membrane"/>
    <property type="evidence" value="ECO:0007669"/>
    <property type="project" value="UniProtKB-SubCell"/>
</dbReference>
<organism evidence="11 12">
    <name type="scientific">Capsulimonas corticalis</name>
    <dbReference type="NCBI Taxonomy" id="2219043"/>
    <lineage>
        <taxon>Bacteria</taxon>
        <taxon>Bacillati</taxon>
        <taxon>Armatimonadota</taxon>
        <taxon>Armatimonadia</taxon>
        <taxon>Capsulimonadales</taxon>
        <taxon>Capsulimonadaceae</taxon>
        <taxon>Capsulimonas</taxon>
    </lineage>
</organism>
<evidence type="ECO:0000256" key="10">
    <source>
        <dbReference type="ARBA" id="ARBA00039382"/>
    </source>
</evidence>
<sequence>MTSQTITKPPSTFGASLGRLSRQREYGVLALLLLTVFAVGSINHTFLSGGNLRDILVSSVPAVIVACGLTLVIVLGEIDISMGALMGLLATVMGQLTSPTHANLPVAVGIAATLALGAGVGLLNGLLVAYGRMPSIIVTLGMLTVLQGVNLTLINGRFITDLPQGLRFFGIGTFLGVPVSIWTAVIVVLLAILLVRQTPLGRRIYAAGSNPEAARLAGLPVRGLKVFVFTLTGLLVAVAAVVSVPRLGVIESGIGQGFELLAVTCVVVGGTSISGGRGTIIGSVLAALLLSVISPMLIFLRLGVSATYWERAIQGAFILVAVLIDHMARGRREAH</sequence>
<name>A0A402D482_9BACT</name>
<evidence type="ECO:0000256" key="8">
    <source>
        <dbReference type="ARBA" id="ARBA00023136"/>
    </source>
</evidence>
<keyword evidence="5" id="KW-0997">Cell inner membrane</keyword>
<evidence type="ECO:0000256" key="2">
    <source>
        <dbReference type="ARBA" id="ARBA00011262"/>
    </source>
</evidence>
<gene>
    <name evidence="11" type="ORF">CCAX7_32470</name>
</gene>
<keyword evidence="4" id="KW-1003">Cell membrane</keyword>
<keyword evidence="12" id="KW-1185">Reference proteome</keyword>
<keyword evidence="8" id="KW-0472">Membrane</keyword>
<keyword evidence="6" id="KW-0812">Transmembrane</keyword>
<dbReference type="OrthoDB" id="192433at2"/>
<evidence type="ECO:0000256" key="1">
    <source>
        <dbReference type="ARBA" id="ARBA00004651"/>
    </source>
</evidence>
<dbReference type="PANTHER" id="PTHR32196">
    <property type="entry name" value="ABC TRANSPORTER PERMEASE PROTEIN YPHD-RELATED-RELATED"/>
    <property type="match status" value="1"/>
</dbReference>
<evidence type="ECO:0000256" key="7">
    <source>
        <dbReference type="ARBA" id="ARBA00022989"/>
    </source>
</evidence>
<comment type="subunit">
    <text evidence="2">The complex is composed of two ATP-binding proteins (LsrA), two transmembrane proteins (LsrC and LsrD) and a solute-binding protein (LsrB).</text>
</comment>
<reference evidence="11 12" key="1">
    <citation type="journal article" date="2019" name="Int. J. Syst. Evol. Microbiol.">
        <title>Capsulimonas corticalis gen. nov., sp. nov., an aerobic capsulated bacterium, of a novel bacterial order, Capsulimonadales ord. nov., of the class Armatimonadia of the phylum Armatimonadetes.</title>
        <authorList>
            <person name="Li J."/>
            <person name="Kudo C."/>
            <person name="Tonouchi A."/>
        </authorList>
    </citation>
    <scope>NUCLEOTIDE SEQUENCE [LARGE SCALE GENOMIC DNA]</scope>
    <source>
        <strain evidence="11 12">AX-7</strain>
    </source>
</reference>
<dbReference type="RefSeq" id="WP_119324265.1">
    <property type="nucleotide sequence ID" value="NZ_AP025739.1"/>
</dbReference>
<dbReference type="KEGG" id="ccot:CCAX7_32470"/>